<evidence type="ECO:0000313" key="2">
    <source>
        <dbReference type="EMBL" id="PQJ72782.1"/>
    </source>
</evidence>
<dbReference type="InterPro" id="IPR010093">
    <property type="entry name" value="SinI_DNA-bd"/>
</dbReference>
<keyword evidence="3" id="KW-1185">Reference proteome</keyword>
<dbReference type="InterPro" id="IPR009061">
    <property type="entry name" value="DNA-bd_dom_put_sf"/>
</dbReference>
<dbReference type="InterPro" id="IPR041657">
    <property type="entry name" value="HTH_17"/>
</dbReference>
<dbReference type="OrthoDB" id="597977at2"/>
<dbReference type="Pfam" id="PF12728">
    <property type="entry name" value="HTH_17"/>
    <property type="match status" value="1"/>
</dbReference>
<dbReference type="SUPFAM" id="SSF46955">
    <property type="entry name" value="Putative DNA-binding domain"/>
    <property type="match status" value="1"/>
</dbReference>
<dbReference type="GO" id="GO:0003677">
    <property type="term" value="F:DNA binding"/>
    <property type="evidence" value="ECO:0007669"/>
    <property type="project" value="InterPro"/>
</dbReference>
<accession>A0A2P6CD01</accession>
<dbReference type="RefSeq" id="WP_105048446.1">
    <property type="nucleotide sequence ID" value="NZ_CP150661.1"/>
</dbReference>
<sequence length="95" mass="10991">MVSPELINRLERIEKLLLFNKKVLTIEEAADLTGYKPSYLYKLTSAKEIPHSKPNGGSIFFNKEKLESWMLQNEVKSKQDLESEALSYTLKNRKS</sequence>
<reference evidence="2 3" key="1">
    <citation type="submission" date="2016-12" db="EMBL/GenBank/DDBJ databases">
        <title>Trade-off between light-utilization and light-protection in marine flavobacteria.</title>
        <authorList>
            <person name="Kumagai Y."/>
            <person name="Yoshizawa S."/>
            <person name="Kogure K."/>
            <person name="Iwasaki W."/>
        </authorList>
    </citation>
    <scope>NUCLEOTIDE SEQUENCE [LARGE SCALE GENOMIC DNA]</scope>
    <source>
        <strain evidence="2 3">KCTC 12100</strain>
    </source>
</reference>
<dbReference type="AlphaFoldDB" id="A0A2P6CD01"/>
<proteinExistence type="predicted"/>
<dbReference type="EMBL" id="MSCK01000001">
    <property type="protein sequence ID" value="PQJ72782.1"/>
    <property type="molecule type" value="Genomic_DNA"/>
</dbReference>
<gene>
    <name evidence="2" type="ORF">BTO14_05705</name>
</gene>
<comment type="caution">
    <text evidence="2">The sequence shown here is derived from an EMBL/GenBank/DDBJ whole genome shotgun (WGS) entry which is preliminary data.</text>
</comment>
<feature type="domain" description="Helix-turn-helix" evidence="1">
    <location>
        <begin position="23"/>
        <end position="73"/>
    </location>
</feature>
<protein>
    <submittedName>
        <fullName evidence="2">Excisionase</fullName>
    </submittedName>
</protein>
<organism evidence="2 3">
    <name type="scientific">Polaribacter butkevichii</name>
    <dbReference type="NCBI Taxonomy" id="218490"/>
    <lineage>
        <taxon>Bacteria</taxon>
        <taxon>Pseudomonadati</taxon>
        <taxon>Bacteroidota</taxon>
        <taxon>Flavobacteriia</taxon>
        <taxon>Flavobacteriales</taxon>
        <taxon>Flavobacteriaceae</taxon>
    </lineage>
</organism>
<evidence type="ECO:0000259" key="1">
    <source>
        <dbReference type="Pfam" id="PF12728"/>
    </source>
</evidence>
<evidence type="ECO:0000313" key="3">
    <source>
        <dbReference type="Proteomes" id="UP000247345"/>
    </source>
</evidence>
<dbReference type="NCBIfam" id="TIGR01764">
    <property type="entry name" value="excise"/>
    <property type="match status" value="1"/>
</dbReference>
<dbReference type="Proteomes" id="UP000247345">
    <property type="component" value="Unassembled WGS sequence"/>
</dbReference>
<name>A0A2P6CD01_9FLAO</name>